<evidence type="ECO:0000256" key="2">
    <source>
        <dbReference type="SAM" id="SignalP"/>
    </source>
</evidence>
<keyword evidence="5" id="KW-1185">Reference proteome</keyword>
<dbReference type="STRING" id="356660.SAMN05444336_103453"/>
<dbReference type="AlphaFoldDB" id="A0A1H2ZCP9"/>
<proteinExistence type="predicted"/>
<dbReference type="SUPFAM" id="SSF50346">
    <property type="entry name" value="PRC-barrel domain"/>
    <property type="match status" value="1"/>
</dbReference>
<evidence type="ECO:0000259" key="3">
    <source>
        <dbReference type="Pfam" id="PF05239"/>
    </source>
</evidence>
<dbReference type="PANTHER" id="PTHR36505:SF1">
    <property type="entry name" value="BLR1072 PROTEIN"/>
    <property type="match status" value="1"/>
</dbReference>
<dbReference type="InterPro" id="IPR011033">
    <property type="entry name" value="PRC_barrel-like_sf"/>
</dbReference>
<reference evidence="4 5" key="1">
    <citation type="submission" date="2016-10" db="EMBL/GenBank/DDBJ databases">
        <authorList>
            <person name="de Groot N.N."/>
        </authorList>
    </citation>
    <scope>NUCLEOTIDE SEQUENCE [LARGE SCALE GENOMIC DNA]</scope>
    <source>
        <strain evidence="4 5">DSM 17890</strain>
    </source>
</reference>
<sequence length="217" mass="22008">MKRLIATTALALVVAAPAYAAGMNADSDAKVETGASTPPAAAMPADAGEPSLGEKTEAAAENAAEDTGEAIDHAAEETGEAMDAAGQKIESAADAAATEADKALDSADAELDADADAEGWANADASAVTSEELEGVDVFDASNEDIGEVVELTLGDDGATVNGAVIDVGGFLGLGEHRVALSMDELKIMRSTDDADELRVYVSASREQLESMPEYEG</sequence>
<dbReference type="PANTHER" id="PTHR36505">
    <property type="entry name" value="BLR1072 PROTEIN"/>
    <property type="match status" value="1"/>
</dbReference>
<feature type="chain" id="PRO_5011461889" evidence="2">
    <location>
        <begin position="21"/>
        <end position="217"/>
    </location>
</feature>
<evidence type="ECO:0000256" key="1">
    <source>
        <dbReference type="SAM" id="MobiDB-lite"/>
    </source>
</evidence>
<dbReference type="Pfam" id="PF05239">
    <property type="entry name" value="PRC"/>
    <property type="match status" value="1"/>
</dbReference>
<accession>A0A1H2ZCP9</accession>
<feature type="region of interest" description="Disordered" evidence="1">
    <location>
        <begin position="91"/>
        <end position="114"/>
    </location>
</feature>
<name>A0A1H2ZCP9_9RHOB</name>
<feature type="domain" description="PRC-barrel" evidence="3">
    <location>
        <begin position="131"/>
        <end position="195"/>
    </location>
</feature>
<dbReference type="Proteomes" id="UP000199118">
    <property type="component" value="Unassembled WGS sequence"/>
</dbReference>
<evidence type="ECO:0000313" key="4">
    <source>
        <dbReference type="EMBL" id="SDX15151.1"/>
    </source>
</evidence>
<keyword evidence="2" id="KW-0732">Signal</keyword>
<organism evidence="4 5">
    <name type="scientific">Albimonas donghaensis</name>
    <dbReference type="NCBI Taxonomy" id="356660"/>
    <lineage>
        <taxon>Bacteria</taxon>
        <taxon>Pseudomonadati</taxon>
        <taxon>Pseudomonadota</taxon>
        <taxon>Alphaproteobacteria</taxon>
        <taxon>Rhodobacterales</taxon>
        <taxon>Paracoccaceae</taxon>
        <taxon>Albimonas</taxon>
    </lineage>
</organism>
<feature type="signal peptide" evidence="2">
    <location>
        <begin position="1"/>
        <end position="20"/>
    </location>
</feature>
<dbReference type="OrthoDB" id="7876889at2"/>
<dbReference type="EMBL" id="FNMZ01000003">
    <property type="protein sequence ID" value="SDX15151.1"/>
    <property type="molecule type" value="Genomic_DNA"/>
</dbReference>
<feature type="region of interest" description="Disordered" evidence="1">
    <location>
        <begin position="29"/>
        <end position="66"/>
    </location>
</feature>
<protein>
    <submittedName>
        <fullName evidence="4">PRC-barrel domain-containing protein</fullName>
    </submittedName>
</protein>
<evidence type="ECO:0000313" key="5">
    <source>
        <dbReference type="Proteomes" id="UP000199118"/>
    </source>
</evidence>
<dbReference type="Gene3D" id="2.30.30.240">
    <property type="entry name" value="PRC-barrel domain"/>
    <property type="match status" value="1"/>
</dbReference>
<gene>
    <name evidence="4" type="ORF">SAMN05444336_103453</name>
</gene>
<dbReference type="InterPro" id="IPR027275">
    <property type="entry name" value="PRC-brl_dom"/>
</dbReference>
<dbReference type="RefSeq" id="WP_092681895.1">
    <property type="nucleotide sequence ID" value="NZ_FNMZ01000003.1"/>
</dbReference>